<sequence length="110" mass="12821">MKKSKRRIVIKQSTQLQQSANFAIILWVVRFLSRHFINHQLSKKLAVNDVFTVSQTISLTNYQELRSDMNYLVCNVEPAVVTVMPLDSVDNRPFKVMKKAIKRALIRKDM</sequence>
<accession>A0A1C3Z884</accession>
<proteinExistence type="predicted"/>
<dbReference type="OrthoDB" id="2149081at2"/>
<reference evidence="2" key="1">
    <citation type="submission" date="2016-08" db="EMBL/GenBank/DDBJ databases">
        <authorList>
            <person name="Varghese N."/>
            <person name="Submissions Spin"/>
        </authorList>
    </citation>
    <scope>NUCLEOTIDE SEQUENCE [LARGE SCALE GENOMIC DNA]</scope>
    <source>
        <strain evidence="2">R-53094</strain>
    </source>
</reference>
<protein>
    <submittedName>
        <fullName evidence="1">Uncharacterized protein</fullName>
    </submittedName>
</protein>
<dbReference type="RefSeq" id="WP_092461390.1">
    <property type="nucleotide sequence ID" value="NZ_BJEE01000002.1"/>
</dbReference>
<organism evidence="1 2">
    <name type="scientific">Weissella bombi</name>
    <dbReference type="NCBI Taxonomy" id="1505725"/>
    <lineage>
        <taxon>Bacteria</taxon>
        <taxon>Bacillati</taxon>
        <taxon>Bacillota</taxon>
        <taxon>Bacilli</taxon>
        <taxon>Lactobacillales</taxon>
        <taxon>Lactobacillaceae</taxon>
        <taxon>Weissella</taxon>
    </lineage>
</organism>
<gene>
    <name evidence="1" type="ORF">GA0061074_101361</name>
</gene>
<dbReference type="Proteomes" id="UP000199268">
    <property type="component" value="Unassembled WGS sequence"/>
</dbReference>
<name>A0A1C3Z884_9LACO</name>
<dbReference type="AlphaFoldDB" id="A0A1C3Z884"/>
<evidence type="ECO:0000313" key="2">
    <source>
        <dbReference type="Proteomes" id="UP000199268"/>
    </source>
</evidence>
<dbReference type="STRING" id="1505725.GA0061074_101361"/>
<keyword evidence="2" id="KW-1185">Reference proteome</keyword>
<dbReference type="EMBL" id="FMAO01000001">
    <property type="protein sequence ID" value="SCB78579.1"/>
    <property type="molecule type" value="Genomic_DNA"/>
</dbReference>
<evidence type="ECO:0000313" key="1">
    <source>
        <dbReference type="EMBL" id="SCB78579.1"/>
    </source>
</evidence>